<dbReference type="PANTHER" id="PTHR37953">
    <property type="entry name" value="UPF0127 PROTEIN MJ1496"/>
    <property type="match status" value="1"/>
</dbReference>
<dbReference type="PANTHER" id="PTHR37953:SF1">
    <property type="entry name" value="UPF0127 PROTEIN MJ1496"/>
    <property type="match status" value="1"/>
</dbReference>
<dbReference type="InterPro" id="IPR003795">
    <property type="entry name" value="DUF192"/>
</dbReference>
<sequence length="152" mass="17165">MHPVLLRAIFRTALLLTLNSRDASADTFTEFSHAITFVEQQRIVYAAIASNESEREHGLMFHKTLAEDQGMLFVYPDQTQRALWMKNTLLALDVVFLSGDGRIVALLKDLQPCTKDPCRIYDSKTAARYMLELPAGFIDKHAIKVGQTVTLH</sequence>
<dbReference type="InterPro" id="IPR038695">
    <property type="entry name" value="Saro_0823-like_sf"/>
</dbReference>
<accession>A0A177LR46</accession>
<organism evidence="1 2">
    <name type="scientific">Methylomonas methanica</name>
    <dbReference type="NCBI Taxonomy" id="421"/>
    <lineage>
        <taxon>Bacteria</taxon>
        <taxon>Pseudomonadati</taxon>
        <taxon>Pseudomonadota</taxon>
        <taxon>Gammaproteobacteria</taxon>
        <taxon>Methylococcales</taxon>
        <taxon>Methylococcaceae</taxon>
        <taxon>Methylomonas</taxon>
    </lineage>
</organism>
<name>A0A177LR46_METMH</name>
<dbReference type="Proteomes" id="UP000078090">
    <property type="component" value="Unassembled WGS sequence"/>
</dbReference>
<comment type="caution">
    <text evidence="1">The sequence shown here is derived from an EMBL/GenBank/DDBJ whole genome shotgun (WGS) entry which is preliminary data.</text>
</comment>
<proteinExistence type="predicted"/>
<dbReference type="Gene3D" id="2.60.120.1140">
    <property type="entry name" value="Protein of unknown function DUF192"/>
    <property type="match status" value="1"/>
</dbReference>
<dbReference type="EMBL" id="LUUG01000139">
    <property type="protein sequence ID" value="OAH95977.1"/>
    <property type="molecule type" value="Genomic_DNA"/>
</dbReference>
<reference evidence="1 2" key="1">
    <citation type="submission" date="2016-03" db="EMBL/GenBank/DDBJ databases">
        <authorList>
            <person name="Ploux O."/>
        </authorList>
    </citation>
    <scope>NUCLEOTIDE SEQUENCE [LARGE SCALE GENOMIC DNA]</scope>
    <source>
        <strain evidence="1 2">R-45363</strain>
    </source>
</reference>
<dbReference type="OrthoDB" id="5526466at2"/>
<evidence type="ECO:0008006" key="3">
    <source>
        <dbReference type="Google" id="ProtNLM"/>
    </source>
</evidence>
<evidence type="ECO:0000313" key="1">
    <source>
        <dbReference type="EMBL" id="OAH95977.1"/>
    </source>
</evidence>
<dbReference type="AlphaFoldDB" id="A0A177LR46"/>
<evidence type="ECO:0000313" key="2">
    <source>
        <dbReference type="Proteomes" id="UP000078090"/>
    </source>
</evidence>
<protein>
    <recommendedName>
        <fullName evidence="3">DUF192 domain-containing protein</fullName>
    </recommendedName>
</protein>
<dbReference type="Pfam" id="PF02643">
    <property type="entry name" value="DUF192"/>
    <property type="match status" value="1"/>
</dbReference>
<dbReference type="RefSeq" id="WP_064010976.1">
    <property type="nucleotide sequence ID" value="NZ_LUUG01000139.1"/>
</dbReference>
<gene>
    <name evidence="1" type="ORF">A1332_05530</name>
</gene>